<reference evidence="8" key="1">
    <citation type="submission" date="2016-10" db="EMBL/GenBank/DDBJ databases">
        <authorList>
            <person name="de Groot N.N."/>
        </authorList>
    </citation>
    <scope>NUCLEOTIDE SEQUENCE</scope>
</reference>
<dbReference type="GO" id="GO:0006020">
    <property type="term" value="P:inositol metabolic process"/>
    <property type="evidence" value="ECO:0007669"/>
    <property type="project" value="TreeGrafter"/>
</dbReference>
<dbReference type="GO" id="GO:0046872">
    <property type="term" value="F:metal ion binding"/>
    <property type="evidence" value="ECO:0007669"/>
    <property type="project" value="UniProtKB-KW"/>
</dbReference>
<keyword evidence="7" id="KW-0460">Magnesium</keyword>
<dbReference type="EMBL" id="FPHJ01000023">
    <property type="protein sequence ID" value="SFV58217.1"/>
    <property type="molecule type" value="Genomic_DNA"/>
</dbReference>
<evidence type="ECO:0000256" key="2">
    <source>
        <dbReference type="ARBA" id="ARBA00001946"/>
    </source>
</evidence>
<evidence type="ECO:0000256" key="6">
    <source>
        <dbReference type="ARBA" id="ARBA00022801"/>
    </source>
</evidence>
<dbReference type="InterPro" id="IPR020583">
    <property type="entry name" value="Inositol_monoP_metal-BS"/>
</dbReference>
<dbReference type="GO" id="GO:0008934">
    <property type="term" value="F:inositol monophosphate 1-phosphatase activity"/>
    <property type="evidence" value="ECO:0007669"/>
    <property type="project" value="InterPro"/>
</dbReference>
<dbReference type="InterPro" id="IPR000760">
    <property type="entry name" value="Inositol_monophosphatase-like"/>
</dbReference>
<dbReference type="AlphaFoldDB" id="A0A1W1BXL4"/>
<dbReference type="Gene3D" id="3.30.540.10">
    <property type="entry name" value="Fructose-1,6-Bisphosphatase, subunit A, domain 1"/>
    <property type="match status" value="1"/>
</dbReference>
<dbReference type="InterPro" id="IPR022337">
    <property type="entry name" value="Inositol_monophosphatase_SuhB"/>
</dbReference>
<accession>A0A1W1BXL4</accession>
<dbReference type="EC" id="3.1.3.25" evidence="4"/>
<keyword evidence="6 8" id="KW-0378">Hydrolase</keyword>
<comment type="similarity">
    <text evidence="3">Belongs to the inositol monophosphatase superfamily.</text>
</comment>
<organism evidence="8">
    <name type="scientific">hydrothermal vent metagenome</name>
    <dbReference type="NCBI Taxonomy" id="652676"/>
    <lineage>
        <taxon>unclassified sequences</taxon>
        <taxon>metagenomes</taxon>
        <taxon>ecological metagenomes</taxon>
    </lineage>
</organism>
<comment type="catalytic activity">
    <reaction evidence="1">
        <text>a myo-inositol phosphate + H2O = myo-inositol + phosphate</text>
        <dbReference type="Rhea" id="RHEA:24056"/>
        <dbReference type="ChEBI" id="CHEBI:15377"/>
        <dbReference type="ChEBI" id="CHEBI:17268"/>
        <dbReference type="ChEBI" id="CHEBI:43474"/>
        <dbReference type="ChEBI" id="CHEBI:84139"/>
        <dbReference type="EC" id="3.1.3.25"/>
    </reaction>
</comment>
<dbReference type="PROSITE" id="PS00630">
    <property type="entry name" value="IMP_2"/>
    <property type="match status" value="1"/>
</dbReference>
<evidence type="ECO:0000256" key="1">
    <source>
        <dbReference type="ARBA" id="ARBA00001033"/>
    </source>
</evidence>
<dbReference type="PRINTS" id="PR01959">
    <property type="entry name" value="SBIMPHPHTASE"/>
</dbReference>
<dbReference type="PANTHER" id="PTHR20854">
    <property type="entry name" value="INOSITOL MONOPHOSPHATASE"/>
    <property type="match status" value="1"/>
</dbReference>
<dbReference type="InterPro" id="IPR020550">
    <property type="entry name" value="Inositol_monophosphatase_CS"/>
</dbReference>
<evidence type="ECO:0000313" key="8">
    <source>
        <dbReference type="EMBL" id="SFV58217.1"/>
    </source>
</evidence>
<dbReference type="SUPFAM" id="SSF56655">
    <property type="entry name" value="Carbohydrate phosphatase"/>
    <property type="match status" value="1"/>
</dbReference>
<keyword evidence="5" id="KW-0479">Metal-binding</keyword>
<dbReference type="PROSITE" id="PS00629">
    <property type="entry name" value="IMP_1"/>
    <property type="match status" value="1"/>
</dbReference>
<dbReference type="GO" id="GO:0007165">
    <property type="term" value="P:signal transduction"/>
    <property type="evidence" value="ECO:0007669"/>
    <property type="project" value="TreeGrafter"/>
</dbReference>
<dbReference type="FunFam" id="3.30.540.10:FF:000003">
    <property type="entry name" value="Inositol-1-monophosphatase"/>
    <property type="match status" value="1"/>
</dbReference>
<sequence>MHPFVNIAIKAARRGGDIIYRHHNQIDRLTIETKAVNDYVSEVDKMAEQAIIYEIQKSYPEHSIIGEESGEFIGDENFQWVIDPLDGTTNFLHGFPQYAVSIALFENGEPTHGVVYDPFKEEIFNASKGEGAYLNEKRIRMTTPNGLADTLIGTGFPFKQPEHLDCYLDTFKAIHPQVAGIRRAGSAALDLAYLAAGRLDGFWEIGLNKWDIAAGVLLIQEAGGFVGDFSGGKDYFKTGNIVCGSDKVYQKLLATIKPHLTESLKK</sequence>
<dbReference type="CDD" id="cd01639">
    <property type="entry name" value="IMPase"/>
    <property type="match status" value="1"/>
</dbReference>
<dbReference type="GO" id="GO:0046854">
    <property type="term" value="P:phosphatidylinositol phosphate biosynthetic process"/>
    <property type="evidence" value="ECO:0007669"/>
    <property type="project" value="InterPro"/>
</dbReference>
<evidence type="ECO:0000256" key="3">
    <source>
        <dbReference type="ARBA" id="ARBA00009759"/>
    </source>
</evidence>
<comment type="cofactor">
    <cofactor evidence="2">
        <name>Mg(2+)</name>
        <dbReference type="ChEBI" id="CHEBI:18420"/>
    </cofactor>
</comment>
<evidence type="ECO:0000256" key="7">
    <source>
        <dbReference type="ARBA" id="ARBA00022842"/>
    </source>
</evidence>
<dbReference type="Pfam" id="PF00459">
    <property type="entry name" value="Inositol_P"/>
    <property type="match status" value="1"/>
</dbReference>
<name>A0A1W1BXL4_9ZZZZ</name>
<dbReference type="PRINTS" id="PR00377">
    <property type="entry name" value="IMPHPHTASES"/>
</dbReference>
<gene>
    <name evidence="8" type="ORF">MNB_SUP05-5-775</name>
</gene>
<proteinExistence type="inferred from homology"/>
<dbReference type="InterPro" id="IPR033942">
    <property type="entry name" value="IMPase"/>
</dbReference>
<evidence type="ECO:0000256" key="4">
    <source>
        <dbReference type="ARBA" id="ARBA00013106"/>
    </source>
</evidence>
<protein>
    <recommendedName>
        <fullName evidence="4">inositol-phosphate phosphatase</fullName>
        <ecNumber evidence="4">3.1.3.25</ecNumber>
    </recommendedName>
</protein>
<dbReference type="Gene3D" id="3.40.190.80">
    <property type="match status" value="1"/>
</dbReference>
<evidence type="ECO:0000256" key="5">
    <source>
        <dbReference type="ARBA" id="ARBA00022723"/>
    </source>
</evidence>
<dbReference type="PANTHER" id="PTHR20854:SF4">
    <property type="entry name" value="INOSITOL-1-MONOPHOSPHATASE-RELATED"/>
    <property type="match status" value="1"/>
</dbReference>